<organism evidence="2 3">
    <name type="scientific">Rhizoctonia solani</name>
    <dbReference type="NCBI Taxonomy" id="456999"/>
    <lineage>
        <taxon>Eukaryota</taxon>
        <taxon>Fungi</taxon>
        <taxon>Dikarya</taxon>
        <taxon>Basidiomycota</taxon>
        <taxon>Agaricomycotina</taxon>
        <taxon>Agaricomycetes</taxon>
        <taxon>Cantharellales</taxon>
        <taxon>Ceratobasidiaceae</taxon>
        <taxon>Rhizoctonia</taxon>
    </lineage>
</organism>
<dbReference type="InterPro" id="IPR036465">
    <property type="entry name" value="vWFA_dom_sf"/>
</dbReference>
<dbReference type="InterPro" id="IPR002035">
    <property type="entry name" value="VWF_A"/>
</dbReference>
<dbReference type="EMBL" id="CAJMWX010000288">
    <property type="protein sequence ID" value="CAE6411412.1"/>
    <property type="molecule type" value="Genomic_DNA"/>
</dbReference>
<dbReference type="SMART" id="SM00327">
    <property type="entry name" value="VWA"/>
    <property type="match status" value="1"/>
</dbReference>
<dbReference type="AlphaFoldDB" id="A0A8H2WWI0"/>
<dbReference type="Pfam" id="PF13519">
    <property type="entry name" value="VWA_2"/>
    <property type="match status" value="1"/>
</dbReference>
<proteinExistence type="predicted"/>
<accession>A0A8H2WWI0</accession>
<dbReference type="PROSITE" id="PS50234">
    <property type="entry name" value="VWFA"/>
    <property type="match status" value="1"/>
</dbReference>
<gene>
    <name evidence="2" type="ORF">RDB_LOCUS12170</name>
</gene>
<reference evidence="2" key="1">
    <citation type="submission" date="2021-01" db="EMBL/GenBank/DDBJ databases">
        <authorList>
            <person name="Kaushik A."/>
        </authorList>
    </citation>
    <scope>NUCLEOTIDE SEQUENCE</scope>
    <source>
        <strain evidence="2">AG4-R118</strain>
    </source>
</reference>
<evidence type="ECO:0000313" key="2">
    <source>
        <dbReference type="EMBL" id="CAE6411412.1"/>
    </source>
</evidence>
<dbReference type="Proteomes" id="UP000663888">
    <property type="component" value="Unassembled WGS sequence"/>
</dbReference>
<comment type="caution">
    <text evidence="2">The sequence shown here is derived from an EMBL/GenBank/DDBJ whole genome shotgun (WGS) entry which is preliminary data.</text>
</comment>
<dbReference type="Gene3D" id="3.40.50.410">
    <property type="entry name" value="von Willebrand factor, type A domain"/>
    <property type="match status" value="1"/>
</dbReference>
<evidence type="ECO:0000313" key="3">
    <source>
        <dbReference type="Proteomes" id="UP000663888"/>
    </source>
</evidence>
<dbReference type="SUPFAM" id="SSF53300">
    <property type="entry name" value="vWA-like"/>
    <property type="match status" value="1"/>
</dbReference>
<dbReference type="CDD" id="cd00198">
    <property type="entry name" value="vWFA"/>
    <property type="match status" value="1"/>
</dbReference>
<name>A0A8H2WWI0_9AGAM</name>
<feature type="domain" description="VWFA" evidence="1">
    <location>
        <begin position="239"/>
        <end position="446"/>
    </location>
</feature>
<protein>
    <recommendedName>
        <fullName evidence="1">VWFA domain-containing protein</fullName>
    </recommendedName>
</protein>
<evidence type="ECO:0000259" key="1">
    <source>
        <dbReference type="PROSITE" id="PS50234"/>
    </source>
</evidence>
<sequence length="475" mass="52064">MYTRFTQVDRRLSCVIPIPPGQLTHMGSHTHDTAEDAFHFCDVRCPNCEYLCGLPFGHGQQLHETSHGSMITTQWVLQPDRDDVDPVYELEGRKFGTGDEGAPMLCNLVCAAQGRHAHIDYCRDLGNCSNTDCEHITERMHPDPDREKDWISHATFWARSGFKDPYPQEAQNEFSKCDVLCAGPEHEATATDAAKPSSCTLPIFHAPEPQQPAPLTGHISIDGHAFDCQNPSRMHQAYHIIFVIDSSGSMSGSDHRPLPNTPVSARLISQCNNRYGAVLSALYGFWISREAACSGASQGRQDAYSVITFQSAATTRVQNDFTSTTDQLLSSLLPRESGGTNFHAALVMAQSLIETHWSSDRAPVIIFLSDGECNIRDNPVYDLCHLCVRKGKALAFHSVSFGKDSSSASLRRMADIAHEVFASAPQDVLTAARGNPCAYTNAIDSIQLADTFLGIASSLQKPRASLMNQYGSGGR</sequence>